<accession>A0A9D3UGI8</accession>
<reference evidence="1 2" key="1">
    <citation type="journal article" date="2021" name="Plant Biotechnol. J.">
        <title>Multi-omics assisted identification of the key and species-specific regulatory components of drought-tolerant mechanisms in Gossypium stocksii.</title>
        <authorList>
            <person name="Yu D."/>
            <person name="Ke L."/>
            <person name="Zhang D."/>
            <person name="Wu Y."/>
            <person name="Sun Y."/>
            <person name="Mei J."/>
            <person name="Sun J."/>
            <person name="Sun Y."/>
        </authorList>
    </citation>
    <scope>NUCLEOTIDE SEQUENCE [LARGE SCALE GENOMIC DNA]</scope>
    <source>
        <strain evidence="2">cv. E1</strain>
        <tissue evidence="1">Leaf</tissue>
    </source>
</reference>
<dbReference type="Proteomes" id="UP000828251">
    <property type="component" value="Unassembled WGS sequence"/>
</dbReference>
<proteinExistence type="predicted"/>
<dbReference type="AlphaFoldDB" id="A0A9D3UGI8"/>
<gene>
    <name evidence="1" type="ORF">J1N35_041994</name>
</gene>
<dbReference type="EMBL" id="JAIQCV010000012">
    <property type="protein sequence ID" value="KAH1040251.1"/>
    <property type="molecule type" value="Genomic_DNA"/>
</dbReference>
<protein>
    <submittedName>
        <fullName evidence="1">Uncharacterized protein</fullName>
    </submittedName>
</protein>
<organism evidence="1 2">
    <name type="scientific">Gossypium stocksii</name>
    <dbReference type="NCBI Taxonomy" id="47602"/>
    <lineage>
        <taxon>Eukaryota</taxon>
        <taxon>Viridiplantae</taxon>
        <taxon>Streptophyta</taxon>
        <taxon>Embryophyta</taxon>
        <taxon>Tracheophyta</taxon>
        <taxon>Spermatophyta</taxon>
        <taxon>Magnoliopsida</taxon>
        <taxon>eudicotyledons</taxon>
        <taxon>Gunneridae</taxon>
        <taxon>Pentapetalae</taxon>
        <taxon>rosids</taxon>
        <taxon>malvids</taxon>
        <taxon>Malvales</taxon>
        <taxon>Malvaceae</taxon>
        <taxon>Malvoideae</taxon>
        <taxon>Gossypium</taxon>
    </lineage>
</organism>
<keyword evidence="2" id="KW-1185">Reference proteome</keyword>
<name>A0A9D3UGI8_9ROSI</name>
<sequence length="128" mass="14328">MRERDLPIPSVDPFNSLTAVAFLLDKMIANISGPAKTLYYNPQLCLNNRAAFQFGLKNPATSSHYDHVAFIVHNPSEFSFIQSVGGVNHFHKDLLLHFCALPFPIEGVMSSAQWKAFIIISSEEDKFS</sequence>
<evidence type="ECO:0000313" key="1">
    <source>
        <dbReference type="EMBL" id="KAH1040251.1"/>
    </source>
</evidence>
<evidence type="ECO:0000313" key="2">
    <source>
        <dbReference type="Proteomes" id="UP000828251"/>
    </source>
</evidence>
<comment type="caution">
    <text evidence="1">The sequence shown here is derived from an EMBL/GenBank/DDBJ whole genome shotgun (WGS) entry which is preliminary data.</text>
</comment>